<dbReference type="PANTHER" id="PTHR31096:SF22">
    <property type="entry name" value="ACT DOMAIN-CONTAINING PROTEIN ACR4"/>
    <property type="match status" value="1"/>
</dbReference>
<dbReference type="OrthoDB" id="2019938at2759"/>
<keyword evidence="1" id="KW-0677">Repeat</keyword>
<gene>
    <name evidence="3" type="ORF">KP509_27G032000</name>
</gene>
<dbReference type="InterPro" id="IPR040217">
    <property type="entry name" value="ACR1-12"/>
</dbReference>
<organism evidence="3 4">
    <name type="scientific">Ceratopteris richardii</name>
    <name type="common">Triangle waterfern</name>
    <dbReference type="NCBI Taxonomy" id="49495"/>
    <lineage>
        <taxon>Eukaryota</taxon>
        <taxon>Viridiplantae</taxon>
        <taxon>Streptophyta</taxon>
        <taxon>Embryophyta</taxon>
        <taxon>Tracheophyta</taxon>
        <taxon>Polypodiopsida</taxon>
        <taxon>Polypodiidae</taxon>
        <taxon>Polypodiales</taxon>
        <taxon>Pteridineae</taxon>
        <taxon>Pteridaceae</taxon>
        <taxon>Parkerioideae</taxon>
        <taxon>Ceratopteris</taxon>
    </lineage>
</organism>
<evidence type="ECO:0000259" key="2">
    <source>
        <dbReference type="PROSITE" id="PS51671"/>
    </source>
</evidence>
<evidence type="ECO:0000313" key="4">
    <source>
        <dbReference type="Proteomes" id="UP000825935"/>
    </source>
</evidence>
<evidence type="ECO:0000313" key="3">
    <source>
        <dbReference type="EMBL" id="KAH7295089.1"/>
    </source>
</evidence>
<sequence>MELRHCEFDEYQKFVWRMNPPRVVVDNSSCEKFTLFKVDSSNRHGILLEVVQLLTDLDLDIHKAYISSDGGWFMDVFHVTDALGNKVTNEETISFIEKSIGMSHRYPKNAGVESVANHTVIELMGTDRLGLMSEISILLATMNCNVVAAELWTHNMRVACVIHITDELTNGPIESPEKLNTIKGSLYSVLKSDKDPKGARTDFGMSVTHSERRLHQMMFADRDYEEFSDDQMWDLDGKIRVENCIEKGYSVVNIESQNRPKFLFDTLCTLTDMEYVVFHGTVDTDGQKAYQEYYIRHVDGRTLDSEAERQKVILCLKAAINRRVTEGLRLELCSDDRVGLLSDVTRIFREHGLSVIRADVNTRGDKAFNVFYVRDASGNQVDHLKVIEAVRQEIRQAVLQVKEASSLCTSPVGGSSTRARFSFGSLRPFQVLYNLGLIRPSQ</sequence>
<dbReference type="Pfam" id="PF01842">
    <property type="entry name" value="ACT"/>
    <property type="match status" value="2"/>
</dbReference>
<dbReference type="SUPFAM" id="SSF55021">
    <property type="entry name" value="ACT-like"/>
    <property type="match status" value="3"/>
</dbReference>
<dbReference type="PROSITE" id="PS51671">
    <property type="entry name" value="ACT"/>
    <property type="match status" value="2"/>
</dbReference>
<dbReference type="AlphaFoldDB" id="A0A8T2RF83"/>
<dbReference type="EMBL" id="CM035432">
    <property type="protein sequence ID" value="KAH7295089.1"/>
    <property type="molecule type" value="Genomic_DNA"/>
</dbReference>
<evidence type="ECO:0000256" key="1">
    <source>
        <dbReference type="ARBA" id="ARBA00022737"/>
    </source>
</evidence>
<dbReference type="CDD" id="cd04897">
    <property type="entry name" value="ACT_ACR_3"/>
    <property type="match status" value="1"/>
</dbReference>
<protein>
    <recommendedName>
        <fullName evidence="2">ACT domain-containing protein</fullName>
    </recommendedName>
</protein>
<dbReference type="Proteomes" id="UP000825935">
    <property type="component" value="Chromosome 27"/>
</dbReference>
<dbReference type="InterPro" id="IPR045865">
    <property type="entry name" value="ACT-like_dom_sf"/>
</dbReference>
<feature type="domain" description="ACT" evidence="2">
    <location>
        <begin position="35"/>
        <end position="112"/>
    </location>
</feature>
<name>A0A8T2RF83_CERRI</name>
<dbReference type="InterPro" id="IPR002912">
    <property type="entry name" value="ACT_dom"/>
</dbReference>
<comment type="caution">
    <text evidence="3">The sequence shown here is derived from an EMBL/GenBank/DDBJ whole genome shotgun (WGS) entry which is preliminary data.</text>
</comment>
<keyword evidence="4" id="KW-1185">Reference proteome</keyword>
<accession>A0A8T2RF83</accession>
<dbReference type="Gene3D" id="3.30.70.260">
    <property type="match status" value="2"/>
</dbReference>
<proteinExistence type="predicted"/>
<dbReference type="CDD" id="cd04895">
    <property type="entry name" value="ACT_ACR_1"/>
    <property type="match status" value="1"/>
</dbReference>
<dbReference type="PANTHER" id="PTHR31096">
    <property type="entry name" value="ACT DOMAIN-CONTAINING PROTEIN ACR4-RELATED"/>
    <property type="match status" value="1"/>
</dbReference>
<reference evidence="3 4" key="1">
    <citation type="submission" date="2021-08" db="EMBL/GenBank/DDBJ databases">
        <title>WGS assembly of Ceratopteris richardii.</title>
        <authorList>
            <person name="Marchant D.B."/>
            <person name="Chen G."/>
            <person name="Jenkins J."/>
            <person name="Shu S."/>
            <person name="Leebens-Mack J."/>
            <person name="Grimwood J."/>
            <person name="Schmutz J."/>
            <person name="Soltis P."/>
            <person name="Soltis D."/>
            <person name="Chen Z.-H."/>
        </authorList>
    </citation>
    <scope>NUCLEOTIDE SEQUENCE [LARGE SCALE GENOMIC DNA]</scope>
    <source>
        <strain evidence="3">Whitten #5841</strain>
        <tissue evidence="3">Leaf</tissue>
    </source>
</reference>
<feature type="domain" description="ACT" evidence="2">
    <location>
        <begin position="329"/>
        <end position="406"/>
    </location>
</feature>